<reference evidence="9 10" key="1">
    <citation type="submission" date="2020-04" db="EMBL/GenBank/DDBJ databases">
        <title>Novel Paenibacillus strain UniB2 isolated from commercial digestive syrup.</title>
        <authorList>
            <person name="Thorat V."/>
            <person name="Kirdat K."/>
            <person name="Tiwarekar B."/>
            <person name="Yadav A."/>
        </authorList>
    </citation>
    <scope>NUCLEOTIDE SEQUENCE [LARGE SCALE GENOMIC DNA]</scope>
    <source>
        <strain evidence="9 10">UniB2</strain>
    </source>
</reference>
<dbReference type="InterPro" id="IPR000515">
    <property type="entry name" value="MetI-like"/>
</dbReference>
<dbReference type="Gene3D" id="1.10.3720.10">
    <property type="entry name" value="MetI-like"/>
    <property type="match status" value="1"/>
</dbReference>
<feature type="transmembrane region" description="Helical" evidence="7">
    <location>
        <begin position="108"/>
        <end position="128"/>
    </location>
</feature>
<feature type="domain" description="ABC transmembrane type-1" evidence="8">
    <location>
        <begin position="71"/>
        <end position="274"/>
    </location>
</feature>
<evidence type="ECO:0000313" key="9">
    <source>
        <dbReference type="EMBL" id="QJC51518.1"/>
    </source>
</evidence>
<keyword evidence="3" id="KW-1003">Cell membrane</keyword>
<feature type="transmembrane region" description="Helical" evidence="7">
    <location>
        <begin position="78"/>
        <end position="96"/>
    </location>
</feature>
<dbReference type="KEGG" id="palr:HGI30_08120"/>
<comment type="subcellular location">
    <subcellularLocation>
        <location evidence="1 7">Cell membrane</location>
        <topology evidence="1 7">Multi-pass membrane protein</topology>
    </subcellularLocation>
</comment>
<keyword evidence="2 7" id="KW-0813">Transport</keyword>
<keyword evidence="4 7" id="KW-0812">Transmembrane</keyword>
<evidence type="ECO:0000256" key="1">
    <source>
        <dbReference type="ARBA" id="ARBA00004651"/>
    </source>
</evidence>
<sequence length="290" mass="33001">MMKRHTWADTVIILILALVALTSLAPLLHTLSLSVSDQSKANAGMITVYPQGFNLDSYKQIFKDHQFLQSFWVSVKRVFLTAVLSFLVTLLAAYPLSRTTRQFRLRNMFMWLFIVVLVFNGGLVPFYMVVKGIGLYNSMWALVLPMLLNVFNVILVINFFRGLPKELDESAALDGAGPWRILFTIYLPLSLPVMATITLFIIVNTWNDYMMGLLFARDQHLIPLQTYLQSLFIQIDPTRMSSDQMIELSKVSNQTLNASKIMVSLLPIVAIYPFLQRYFITGITLGSVKE</sequence>
<dbReference type="RefSeq" id="WP_168907165.1">
    <property type="nucleotide sequence ID" value="NZ_CP051428.1"/>
</dbReference>
<proteinExistence type="inferred from homology"/>
<dbReference type="Proteomes" id="UP000502136">
    <property type="component" value="Chromosome"/>
</dbReference>
<dbReference type="CDD" id="cd06261">
    <property type="entry name" value="TM_PBP2"/>
    <property type="match status" value="1"/>
</dbReference>
<protein>
    <submittedName>
        <fullName evidence="9">Carbohydrate ABC transporter permease</fullName>
    </submittedName>
</protein>
<evidence type="ECO:0000256" key="3">
    <source>
        <dbReference type="ARBA" id="ARBA00022475"/>
    </source>
</evidence>
<evidence type="ECO:0000256" key="7">
    <source>
        <dbReference type="RuleBase" id="RU363032"/>
    </source>
</evidence>
<accession>A0A6H2GWK5</accession>
<dbReference type="PANTHER" id="PTHR43744">
    <property type="entry name" value="ABC TRANSPORTER PERMEASE PROTEIN MG189-RELATED-RELATED"/>
    <property type="match status" value="1"/>
</dbReference>
<dbReference type="PANTHER" id="PTHR43744:SF9">
    <property type="entry name" value="POLYGALACTURONAN_RHAMNOGALACTURONAN TRANSPORT SYSTEM PERMEASE PROTEIN YTCP"/>
    <property type="match status" value="1"/>
</dbReference>
<evidence type="ECO:0000259" key="8">
    <source>
        <dbReference type="PROSITE" id="PS50928"/>
    </source>
</evidence>
<evidence type="ECO:0000256" key="5">
    <source>
        <dbReference type="ARBA" id="ARBA00022989"/>
    </source>
</evidence>
<keyword evidence="6 7" id="KW-0472">Membrane</keyword>
<evidence type="ECO:0000256" key="4">
    <source>
        <dbReference type="ARBA" id="ARBA00022692"/>
    </source>
</evidence>
<dbReference type="SUPFAM" id="SSF161098">
    <property type="entry name" value="MetI-like"/>
    <property type="match status" value="1"/>
</dbReference>
<evidence type="ECO:0000256" key="2">
    <source>
        <dbReference type="ARBA" id="ARBA00022448"/>
    </source>
</evidence>
<dbReference type="AlphaFoldDB" id="A0A6H2GWK5"/>
<keyword evidence="10" id="KW-1185">Reference proteome</keyword>
<dbReference type="Pfam" id="PF00528">
    <property type="entry name" value="BPD_transp_1"/>
    <property type="match status" value="1"/>
</dbReference>
<name>A0A6H2GWK5_9BACL</name>
<dbReference type="PROSITE" id="PS50928">
    <property type="entry name" value="ABC_TM1"/>
    <property type="match status" value="1"/>
</dbReference>
<feature type="transmembrane region" description="Helical" evidence="7">
    <location>
        <begin position="258"/>
        <end position="275"/>
    </location>
</feature>
<evidence type="ECO:0000313" key="10">
    <source>
        <dbReference type="Proteomes" id="UP000502136"/>
    </source>
</evidence>
<feature type="transmembrane region" description="Helical" evidence="7">
    <location>
        <begin position="140"/>
        <end position="160"/>
    </location>
</feature>
<comment type="similarity">
    <text evidence="7">Belongs to the binding-protein-dependent transport system permease family.</text>
</comment>
<dbReference type="EMBL" id="CP051428">
    <property type="protein sequence ID" value="QJC51518.1"/>
    <property type="molecule type" value="Genomic_DNA"/>
</dbReference>
<evidence type="ECO:0000256" key="6">
    <source>
        <dbReference type="ARBA" id="ARBA00023136"/>
    </source>
</evidence>
<keyword evidence="5 7" id="KW-1133">Transmembrane helix</keyword>
<dbReference type="GO" id="GO:0055085">
    <property type="term" value="P:transmembrane transport"/>
    <property type="evidence" value="ECO:0007669"/>
    <property type="project" value="InterPro"/>
</dbReference>
<organism evidence="9 10">
    <name type="scientific">Paenibacillus albicereus</name>
    <dbReference type="NCBI Taxonomy" id="2726185"/>
    <lineage>
        <taxon>Bacteria</taxon>
        <taxon>Bacillati</taxon>
        <taxon>Bacillota</taxon>
        <taxon>Bacilli</taxon>
        <taxon>Bacillales</taxon>
        <taxon>Paenibacillaceae</taxon>
        <taxon>Paenibacillus</taxon>
    </lineage>
</organism>
<dbReference type="InterPro" id="IPR035906">
    <property type="entry name" value="MetI-like_sf"/>
</dbReference>
<feature type="transmembrane region" description="Helical" evidence="7">
    <location>
        <begin position="181"/>
        <end position="203"/>
    </location>
</feature>
<dbReference type="GO" id="GO:0005886">
    <property type="term" value="C:plasma membrane"/>
    <property type="evidence" value="ECO:0007669"/>
    <property type="project" value="UniProtKB-SubCell"/>
</dbReference>
<gene>
    <name evidence="9" type="ORF">HGI30_08120</name>
</gene>